<evidence type="ECO:0000313" key="8">
    <source>
        <dbReference type="Proteomes" id="UP001371305"/>
    </source>
</evidence>
<dbReference type="PROSITE" id="PS51007">
    <property type="entry name" value="CYTC"/>
    <property type="match status" value="1"/>
</dbReference>
<evidence type="ECO:0000259" key="5">
    <source>
        <dbReference type="PROSITE" id="PS51007"/>
    </source>
</evidence>
<dbReference type="InterPro" id="IPR009056">
    <property type="entry name" value="Cyt_c-like_dom"/>
</dbReference>
<keyword evidence="1 4" id="KW-0349">Heme</keyword>
<dbReference type="InterPro" id="IPR013039">
    <property type="entry name" value="DUF1588"/>
</dbReference>
<dbReference type="InterPro" id="IPR037524">
    <property type="entry name" value="PA14/GLEYA"/>
</dbReference>
<dbReference type="InterPro" id="IPR011658">
    <property type="entry name" value="PA14_dom"/>
</dbReference>
<dbReference type="SMART" id="SM00758">
    <property type="entry name" value="PA14"/>
    <property type="match status" value="1"/>
</dbReference>
<evidence type="ECO:0000256" key="3">
    <source>
        <dbReference type="ARBA" id="ARBA00023004"/>
    </source>
</evidence>
<dbReference type="Pfam" id="PF13442">
    <property type="entry name" value="Cytochrome_CBB3"/>
    <property type="match status" value="1"/>
</dbReference>
<dbReference type="Gene3D" id="3.90.182.10">
    <property type="entry name" value="Toxin - Anthrax Protective Antigen,domain 1"/>
    <property type="match status" value="1"/>
</dbReference>
<evidence type="ECO:0000259" key="6">
    <source>
        <dbReference type="PROSITE" id="PS51820"/>
    </source>
</evidence>
<keyword evidence="8" id="KW-1185">Reference proteome</keyword>
<dbReference type="SUPFAM" id="SSF56988">
    <property type="entry name" value="Anthrax protective antigen"/>
    <property type="match status" value="1"/>
</dbReference>
<dbReference type="InterPro" id="IPR013043">
    <property type="entry name" value="DUF1595"/>
</dbReference>
<dbReference type="Pfam" id="PF07627">
    <property type="entry name" value="PSCyt3"/>
    <property type="match status" value="1"/>
</dbReference>
<dbReference type="EMBL" id="JBBUKT010000006">
    <property type="protein sequence ID" value="MEK7951982.1"/>
    <property type="molecule type" value="Genomic_DNA"/>
</dbReference>
<dbReference type="Pfam" id="PF07631">
    <property type="entry name" value="PSD4"/>
    <property type="match status" value="1"/>
</dbReference>
<dbReference type="RefSeq" id="WP_341405741.1">
    <property type="nucleotide sequence ID" value="NZ_JBBUKT010000006.1"/>
</dbReference>
<accession>A0ABU9AZ21</accession>
<protein>
    <submittedName>
        <fullName evidence="7">DUF1592 domain-containing protein</fullName>
    </submittedName>
</protein>
<dbReference type="Pfam" id="PF07637">
    <property type="entry name" value="PSD5"/>
    <property type="match status" value="1"/>
</dbReference>
<keyword evidence="2 4" id="KW-0479">Metal-binding</keyword>
<dbReference type="PROSITE" id="PS51820">
    <property type="entry name" value="PA14"/>
    <property type="match status" value="1"/>
</dbReference>
<feature type="domain" description="PA14" evidence="6">
    <location>
        <begin position="129"/>
        <end position="290"/>
    </location>
</feature>
<evidence type="ECO:0000256" key="2">
    <source>
        <dbReference type="ARBA" id="ARBA00022723"/>
    </source>
</evidence>
<keyword evidence="3 4" id="KW-0408">Iron</keyword>
<name>A0ABU9AZ21_9BACT</name>
<organism evidence="7 8">
    <name type="scientific">Luteolibacter soli</name>
    <dbReference type="NCBI Taxonomy" id="3135280"/>
    <lineage>
        <taxon>Bacteria</taxon>
        <taxon>Pseudomonadati</taxon>
        <taxon>Verrucomicrobiota</taxon>
        <taxon>Verrucomicrobiia</taxon>
        <taxon>Verrucomicrobiales</taxon>
        <taxon>Verrucomicrobiaceae</taxon>
        <taxon>Luteolibacter</taxon>
    </lineage>
</organism>
<gene>
    <name evidence="7" type="ORF">WKV53_15815</name>
</gene>
<evidence type="ECO:0000256" key="4">
    <source>
        <dbReference type="PROSITE-ProRule" id="PRU00433"/>
    </source>
</evidence>
<proteinExistence type="predicted"/>
<dbReference type="SUPFAM" id="SSF46626">
    <property type="entry name" value="Cytochrome c"/>
    <property type="match status" value="1"/>
</dbReference>
<evidence type="ECO:0000313" key="7">
    <source>
        <dbReference type="EMBL" id="MEK7951982.1"/>
    </source>
</evidence>
<feature type="domain" description="Cytochrome c" evidence="5">
    <location>
        <begin position="13"/>
        <end position="123"/>
    </location>
</feature>
<dbReference type="Gene3D" id="1.10.760.10">
    <property type="entry name" value="Cytochrome c-like domain"/>
    <property type="match status" value="1"/>
</dbReference>
<comment type="caution">
    <text evidence="7">The sequence shown here is derived from an EMBL/GenBank/DDBJ whole genome shotgun (WGS) entry which is preliminary data.</text>
</comment>
<dbReference type="InterPro" id="IPR013042">
    <property type="entry name" value="DUF1592"/>
</dbReference>
<evidence type="ECO:0000256" key="1">
    <source>
        <dbReference type="ARBA" id="ARBA00022617"/>
    </source>
</evidence>
<dbReference type="Proteomes" id="UP001371305">
    <property type="component" value="Unassembled WGS sequence"/>
</dbReference>
<sequence>MGLTGCLLAQEAPAPLTGEAIYAEHCASCHGKHGEGNPDEVDEPLQGERALPSLARYIDRKMPEDKPEILNAEESQRVAEFIYRAFYSDEARAKNTPPPKPAFARLTNRQFRESVADLLGSFGQAAQPGEGRGLKAQYFDSDGMNKKARKALEREDRELAFDFGEGPPAEGMKADQYSVAWDGSLLAPATGWYEFKLVTPNGARLYLNGDQQEGDGNFRDDSGAKRQPALIDAWVNSGAEVRESKARVFLLGGRSYPFRLDYFKYQDKRGMVRLEWKAPRGEWEVLRAPYLSPSRAVRIAVVSTDFPADDASEGYERGTGISKDWHEATTTAAIEVANQVLSRLPFLSKTKDEDPERPAKLKAFIATFAERAFRRPLTDEMQQLYVEHPFADGIAPEQAVKRAVILILKSPRFLYPELGKEKDDYTVASRLALGAWDSLPDQPLLDAAKNAQLHTQEQVKAQAQRMIADPRAKAKANAFFQRWLKLDADSDLLRKDEKEYPGFDAALVADLRRSLELFVEQVVWSEKSDYRELIQADYLLFNDRLAKFYDVPMPEGGGFQPVKFDPAQRAGVLTHPYLLARLAHPDSTSPIHRGVFVTRNVLGGILKPPPEAIAFENHKFDPKMTMREKVAEMTRNANCMTCHETINPLGFTLENFDAVGRYRTTEGDRPIDPEADYHTLEGETLRLKGPRDLANHAVESDGARRGFIRQLLQYELKQNPAVYGYDTVTKLDATFTASGHQIRQLLVEINALTARHGIASPDQASR</sequence>
<dbReference type="Pfam" id="PF07691">
    <property type="entry name" value="PA14"/>
    <property type="match status" value="1"/>
</dbReference>
<reference evidence="7 8" key="1">
    <citation type="submission" date="2024-04" db="EMBL/GenBank/DDBJ databases">
        <title>Luteolibacter sp. isolated from soil.</title>
        <authorList>
            <person name="An J."/>
        </authorList>
    </citation>
    <scope>NUCLEOTIDE SEQUENCE [LARGE SCALE GENOMIC DNA]</scope>
    <source>
        <strain evidence="7 8">Y139</strain>
    </source>
</reference>
<dbReference type="InterPro" id="IPR036909">
    <property type="entry name" value="Cyt_c-like_dom_sf"/>
</dbReference>